<dbReference type="PROSITE" id="PS51849">
    <property type="entry name" value="RSGI_N"/>
    <property type="match status" value="1"/>
</dbReference>
<evidence type="ECO:0000256" key="7">
    <source>
        <dbReference type="SAM" id="Phobius"/>
    </source>
</evidence>
<reference evidence="9 10" key="1">
    <citation type="journal article" date="2013" name="Genome Announc.">
        <title>Draft Genome Sequence of the Cellulolytic, Mesophilic, Anaerobic Bacterium Clostridium termitidis Strain CT1112 (DSM 5398).</title>
        <authorList>
            <person name="Lal S."/>
            <person name="Ramachandran U."/>
            <person name="Zhang X."/>
            <person name="Munir R."/>
            <person name="Sparling R."/>
            <person name="Levin D.B."/>
        </authorList>
    </citation>
    <scope>NUCLEOTIDE SEQUENCE [LARGE SCALE GENOMIC DNA]</scope>
    <source>
        <strain evidence="9 10">CT1112</strain>
    </source>
</reference>
<feature type="compositionally biased region" description="Basic residues" evidence="6">
    <location>
        <begin position="345"/>
        <end position="357"/>
    </location>
</feature>
<evidence type="ECO:0000256" key="3">
    <source>
        <dbReference type="ARBA" id="ARBA00022692"/>
    </source>
</evidence>
<dbReference type="InterPro" id="IPR055431">
    <property type="entry name" value="RsgI_M"/>
</dbReference>
<keyword evidence="10" id="KW-1185">Reference proteome</keyword>
<dbReference type="PATRIC" id="fig|1195236.3.peg.1031"/>
<protein>
    <recommendedName>
        <fullName evidence="8">RsgI N-terminal anti-sigma domain-containing protein</fullName>
    </recommendedName>
</protein>
<dbReference type="eggNOG" id="ENOG5032YNU">
    <property type="taxonomic scope" value="Bacteria"/>
</dbReference>
<feature type="domain" description="RsgI N-terminal anti-sigma" evidence="8">
    <location>
        <begin position="4"/>
        <end position="51"/>
    </location>
</feature>
<dbReference type="STRING" id="1195236.CTER_0734"/>
<evidence type="ECO:0000259" key="8">
    <source>
        <dbReference type="PROSITE" id="PS51849"/>
    </source>
</evidence>
<evidence type="ECO:0000256" key="1">
    <source>
        <dbReference type="ARBA" id="ARBA00004162"/>
    </source>
</evidence>
<gene>
    <name evidence="9" type="ORF">CTER_0734</name>
</gene>
<evidence type="ECO:0000256" key="6">
    <source>
        <dbReference type="SAM" id="MobiDB-lite"/>
    </source>
</evidence>
<dbReference type="Pfam" id="PF23750">
    <property type="entry name" value="RsgI_M"/>
    <property type="match status" value="1"/>
</dbReference>
<keyword evidence="5 7" id="KW-0472">Membrane</keyword>
<dbReference type="RefSeq" id="WP_004624058.1">
    <property type="nucleotide sequence ID" value="NZ_AORV01000021.1"/>
</dbReference>
<feature type="compositionally biased region" description="Basic and acidic residues" evidence="6">
    <location>
        <begin position="300"/>
        <end position="339"/>
    </location>
</feature>
<keyword evidence="4 7" id="KW-1133">Transmembrane helix</keyword>
<feature type="compositionally biased region" description="Basic and acidic residues" evidence="6">
    <location>
        <begin position="246"/>
        <end position="261"/>
    </location>
</feature>
<dbReference type="Proteomes" id="UP000014155">
    <property type="component" value="Unassembled WGS sequence"/>
</dbReference>
<keyword evidence="3 7" id="KW-0812">Transmembrane</keyword>
<feature type="transmembrane region" description="Helical" evidence="7">
    <location>
        <begin position="59"/>
        <end position="78"/>
    </location>
</feature>
<keyword evidence="2" id="KW-1003">Cell membrane</keyword>
<dbReference type="GO" id="GO:0005886">
    <property type="term" value="C:plasma membrane"/>
    <property type="evidence" value="ECO:0007669"/>
    <property type="project" value="UniProtKB-SubCell"/>
</dbReference>
<comment type="caution">
    <text evidence="9">The sequence shown here is derived from an EMBL/GenBank/DDBJ whole genome shotgun (WGS) entry which is preliminary data.</text>
</comment>
<feature type="region of interest" description="Disordered" evidence="6">
    <location>
        <begin position="246"/>
        <end position="394"/>
    </location>
</feature>
<proteinExistence type="predicted"/>
<accession>S0FS72</accession>
<dbReference type="AlphaFoldDB" id="S0FS72"/>
<evidence type="ECO:0000256" key="4">
    <source>
        <dbReference type="ARBA" id="ARBA00022989"/>
    </source>
</evidence>
<evidence type="ECO:0000256" key="5">
    <source>
        <dbReference type="ARBA" id="ARBA00023136"/>
    </source>
</evidence>
<dbReference type="InterPro" id="IPR024449">
    <property type="entry name" value="Anti-sigma_RsgI_N"/>
</dbReference>
<sequence length="394" mass="43461">MAEFKGSILELNNKKVIVMTDKCDFITIKRTPDMYLGQQLTFSEAKSSMRTGGYIRNNITFAAGILVLALLSVLYLQVFNSGNAFAYIDVDINPSMEFAVDNASRVLSVKALNSEAVPLLKELELKDMPVKAAIAKVLDSSTTSGYISPGKINEVLISAALESAKNSSAADKEKTLSVILSDIESLSIKVGTEDLHPKVLKVAPQVRKEAAENNISMGRYELYKEITKTDKDITIEKAKTEHISKMLDKAVPKNTEKKDNAKNVNNSNNNKKEYGKTSMEYTKVSKAHNLNGKNKAYKSYKHETRPENSKDKDNVKDKTSKNKDKARDKDAISRTKPDQHGSQGHSRKSVKPGGKHSGKPDRQGNGNIVKSGSAKKVNTVQKDNSNKTNSKNYK</sequence>
<evidence type="ECO:0000313" key="9">
    <source>
        <dbReference type="EMBL" id="EMS73186.1"/>
    </source>
</evidence>
<feature type="compositionally biased region" description="Polar residues" evidence="6">
    <location>
        <begin position="364"/>
        <end position="394"/>
    </location>
</feature>
<evidence type="ECO:0000256" key="2">
    <source>
        <dbReference type="ARBA" id="ARBA00022475"/>
    </source>
</evidence>
<organism evidence="9 10">
    <name type="scientific">Ruminiclostridium cellobioparum subsp. termitidis CT1112</name>
    <dbReference type="NCBI Taxonomy" id="1195236"/>
    <lineage>
        <taxon>Bacteria</taxon>
        <taxon>Bacillati</taxon>
        <taxon>Bacillota</taxon>
        <taxon>Clostridia</taxon>
        <taxon>Eubacteriales</taxon>
        <taxon>Oscillospiraceae</taxon>
        <taxon>Ruminiclostridium</taxon>
    </lineage>
</organism>
<dbReference type="EMBL" id="AORV01000021">
    <property type="protein sequence ID" value="EMS73186.1"/>
    <property type="molecule type" value="Genomic_DNA"/>
</dbReference>
<comment type="subcellular location">
    <subcellularLocation>
        <location evidence="1">Cell membrane</location>
        <topology evidence="1">Single-pass membrane protein</topology>
    </subcellularLocation>
</comment>
<dbReference type="Pfam" id="PF12791">
    <property type="entry name" value="RsgI_N"/>
    <property type="match status" value="1"/>
</dbReference>
<evidence type="ECO:0000313" key="10">
    <source>
        <dbReference type="Proteomes" id="UP000014155"/>
    </source>
</evidence>
<name>S0FS72_RUMCE</name>